<evidence type="ECO:0000313" key="5">
    <source>
        <dbReference type="EMBL" id="ESO91715.1"/>
    </source>
</evidence>
<dbReference type="SUPFAM" id="SSF47986">
    <property type="entry name" value="DEATH domain"/>
    <property type="match status" value="1"/>
</dbReference>
<dbReference type="InterPro" id="IPR011029">
    <property type="entry name" value="DEATH-like_dom_sf"/>
</dbReference>
<protein>
    <recommendedName>
        <fullName evidence="4">CARD domain-containing protein</fullName>
    </recommendedName>
</protein>
<keyword evidence="6" id="KW-1185">Reference proteome</keyword>
<dbReference type="SMART" id="SM00248">
    <property type="entry name" value="ANK"/>
    <property type="match status" value="2"/>
</dbReference>
<dbReference type="GeneID" id="20239417"/>
<dbReference type="GO" id="GO:0042981">
    <property type="term" value="P:regulation of apoptotic process"/>
    <property type="evidence" value="ECO:0007669"/>
    <property type="project" value="InterPro"/>
</dbReference>
<dbReference type="SUPFAM" id="SSF48403">
    <property type="entry name" value="Ankyrin repeat"/>
    <property type="match status" value="1"/>
</dbReference>
<dbReference type="PROSITE" id="PS50297">
    <property type="entry name" value="ANK_REP_REGION"/>
    <property type="match status" value="2"/>
</dbReference>
<reference evidence="5 6" key="1">
    <citation type="journal article" date="2013" name="Nature">
        <title>Insights into bilaterian evolution from three spiralian genomes.</title>
        <authorList>
            <person name="Simakov O."/>
            <person name="Marletaz F."/>
            <person name="Cho S.J."/>
            <person name="Edsinger-Gonzales E."/>
            <person name="Havlak P."/>
            <person name="Hellsten U."/>
            <person name="Kuo D.H."/>
            <person name="Larsson T."/>
            <person name="Lv J."/>
            <person name="Arendt D."/>
            <person name="Savage R."/>
            <person name="Osoegawa K."/>
            <person name="de Jong P."/>
            <person name="Grimwood J."/>
            <person name="Chapman J.A."/>
            <person name="Shapiro H."/>
            <person name="Aerts A."/>
            <person name="Otillar R.P."/>
            <person name="Terry A.Y."/>
            <person name="Boore J.L."/>
            <person name="Grigoriev I.V."/>
            <person name="Lindberg D.R."/>
            <person name="Seaver E.C."/>
            <person name="Weisblat D.A."/>
            <person name="Putnam N.H."/>
            <person name="Rokhsar D.S."/>
        </authorList>
    </citation>
    <scope>NUCLEOTIDE SEQUENCE [LARGE SCALE GENOMIC DNA]</scope>
</reference>
<feature type="domain" description="CARD" evidence="4">
    <location>
        <begin position="75"/>
        <end position="156"/>
    </location>
</feature>
<dbReference type="PROSITE" id="PS50209">
    <property type="entry name" value="CARD"/>
    <property type="match status" value="1"/>
</dbReference>
<dbReference type="HOGENOM" id="CLU_1528916_0_0_1"/>
<dbReference type="KEGG" id="lgi:LOTGIDRAFT_163446"/>
<accession>V4A9F6</accession>
<keyword evidence="2 3" id="KW-0040">ANK repeat</keyword>
<dbReference type="Pfam" id="PF00619">
    <property type="entry name" value="CARD"/>
    <property type="match status" value="1"/>
</dbReference>
<dbReference type="RefSeq" id="XP_009057768.1">
    <property type="nucleotide sequence ID" value="XM_009059520.1"/>
</dbReference>
<dbReference type="InterPro" id="IPR002110">
    <property type="entry name" value="Ankyrin_rpt"/>
</dbReference>
<dbReference type="Pfam" id="PF12796">
    <property type="entry name" value="Ank_2"/>
    <property type="match status" value="1"/>
</dbReference>
<dbReference type="CTD" id="20239417"/>
<gene>
    <name evidence="5" type="ORF">LOTGIDRAFT_163446</name>
</gene>
<dbReference type="InterPro" id="IPR001315">
    <property type="entry name" value="CARD"/>
</dbReference>
<dbReference type="InterPro" id="IPR036770">
    <property type="entry name" value="Ankyrin_rpt-contain_sf"/>
</dbReference>
<proteinExistence type="predicted"/>
<dbReference type="PROSITE" id="PS50088">
    <property type="entry name" value="ANK_REPEAT"/>
    <property type="match status" value="2"/>
</dbReference>
<dbReference type="STRING" id="225164.V4A9F6"/>
<dbReference type="Proteomes" id="UP000030746">
    <property type="component" value="Unassembled WGS sequence"/>
</dbReference>
<dbReference type="OrthoDB" id="6096921at2759"/>
<organism evidence="5 6">
    <name type="scientific">Lottia gigantea</name>
    <name type="common">Giant owl limpet</name>
    <dbReference type="NCBI Taxonomy" id="225164"/>
    <lineage>
        <taxon>Eukaryota</taxon>
        <taxon>Metazoa</taxon>
        <taxon>Spiralia</taxon>
        <taxon>Lophotrochozoa</taxon>
        <taxon>Mollusca</taxon>
        <taxon>Gastropoda</taxon>
        <taxon>Patellogastropoda</taxon>
        <taxon>Lottioidea</taxon>
        <taxon>Lottiidae</taxon>
        <taxon>Lottia</taxon>
    </lineage>
</organism>
<dbReference type="CDD" id="cd01671">
    <property type="entry name" value="CARD"/>
    <property type="match status" value="1"/>
</dbReference>
<evidence type="ECO:0000256" key="2">
    <source>
        <dbReference type="ARBA" id="ARBA00023043"/>
    </source>
</evidence>
<keyword evidence="1" id="KW-0677">Repeat</keyword>
<dbReference type="PRINTS" id="PR01415">
    <property type="entry name" value="ANKYRIN"/>
</dbReference>
<feature type="repeat" description="ANK" evidence="3">
    <location>
        <begin position="1"/>
        <end position="33"/>
    </location>
</feature>
<dbReference type="Gene3D" id="1.25.40.20">
    <property type="entry name" value="Ankyrin repeat-containing domain"/>
    <property type="match status" value="1"/>
</dbReference>
<evidence type="ECO:0000259" key="4">
    <source>
        <dbReference type="PROSITE" id="PS50209"/>
    </source>
</evidence>
<evidence type="ECO:0000313" key="6">
    <source>
        <dbReference type="Proteomes" id="UP000030746"/>
    </source>
</evidence>
<evidence type="ECO:0000256" key="3">
    <source>
        <dbReference type="PROSITE-ProRule" id="PRU00023"/>
    </source>
</evidence>
<feature type="repeat" description="ANK" evidence="3">
    <location>
        <begin position="34"/>
        <end position="66"/>
    </location>
</feature>
<evidence type="ECO:0000256" key="1">
    <source>
        <dbReference type="ARBA" id="ARBA00022737"/>
    </source>
</evidence>
<dbReference type="AlphaFoldDB" id="V4A9F6"/>
<feature type="non-terminal residue" evidence="5">
    <location>
        <position position="1"/>
    </location>
</feature>
<name>V4A9F6_LOTGI</name>
<dbReference type="EMBL" id="KB202237">
    <property type="protein sequence ID" value="ESO91715.1"/>
    <property type="molecule type" value="Genomic_DNA"/>
</dbReference>
<sequence length="176" mass="19787">VGSTALRMASQSGHVDIVNLLLAKSAEVNTQSQFDYTALLYASLRGHVDIVKTLLEIGADVNATNQEMSKSRGRLPDADLKTLQYFHVRLKTDLCPFPLADHLYQKGVIDEEELDIITTTKERSGRAAGVQKMLEILRFTGRRAFHLFLECLENKDVGYEELAKDLRKHKQTLLSV</sequence>
<dbReference type="PANTHER" id="PTHR24171">
    <property type="entry name" value="ANKYRIN REPEAT DOMAIN-CONTAINING PROTEIN 39-RELATED"/>
    <property type="match status" value="1"/>
</dbReference>
<dbReference type="Gene3D" id="1.10.533.10">
    <property type="entry name" value="Death Domain, Fas"/>
    <property type="match status" value="1"/>
</dbReference>